<sequence length="350" mass="37815">MTVAPNDFRRDKPKIWVGMNTLNQSRPSARNEQLSQALIDPDKIAFLALASIEGVGAESLASIAGSGQTFESVLSVEIQHEAIELLRRHGARIDSASWADWRSVRARAIARARHWADGFARDGTHVVFRHEDAFPKRLLDLSSPPYWLFVRGSLSALSVPSISVVGTRNPSEDGRWLTKYVGASLSIWNAATVSGLAVGVDQLAHEASIRAGVPTVAVLGSGILSDHAPGAGDLRGRIIEGGGAIATEYLPDEGHSAKNLVRRNRLQAALGRVLIPTEWNSRIGTAHTVRFATQLRRPIALLRLPDWDEGRVTPTMGCGLETGRMFTIPGEDEAFRSFVRDALAGPLGSA</sequence>
<proteinExistence type="predicted"/>
<organism evidence="1 2">
    <name type="scientific">Antarcticirhabdus aurantiaca</name>
    <dbReference type="NCBI Taxonomy" id="2606717"/>
    <lineage>
        <taxon>Bacteria</taxon>
        <taxon>Pseudomonadati</taxon>
        <taxon>Pseudomonadota</taxon>
        <taxon>Alphaproteobacteria</taxon>
        <taxon>Hyphomicrobiales</taxon>
        <taxon>Aurantimonadaceae</taxon>
        <taxon>Antarcticirhabdus</taxon>
    </lineage>
</organism>
<protein>
    <submittedName>
        <fullName evidence="1">DNA-processing protein DprA</fullName>
    </submittedName>
</protein>
<keyword evidence="2" id="KW-1185">Reference proteome</keyword>
<name>A0ACD4NRV0_9HYPH</name>
<accession>A0ACD4NRV0</accession>
<reference evidence="1" key="1">
    <citation type="submission" date="2022-11" db="EMBL/GenBank/DDBJ databases">
        <title>beta-Carotene-producing bacterium, Jeongeuplla avenae sp. nov., alleviates the salt stress of Arabidopsis seedlings.</title>
        <authorList>
            <person name="Jiang L."/>
            <person name="Lee J."/>
        </authorList>
    </citation>
    <scope>NUCLEOTIDE SEQUENCE</scope>
    <source>
        <strain evidence="1">DY_R2A_6</strain>
    </source>
</reference>
<dbReference type="EMBL" id="CP113520">
    <property type="protein sequence ID" value="WAJ29447.1"/>
    <property type="molecule type" value="Genomic_DNA"/>
</dbReference>
<gene>
    <name evidence="1" type="ORF">OXU80_04200</name>
</gene>
<evidence type="ECO:0000313" key="1">
    <source>
        <dbReference type="EMBL" id="WAJ29447.1"/>
    </source>
</evidence>
<dbReference type="Proteomes" id="UP001163223">
    <property type="component" value="Chromosome"/>
</dbReference>
<evidence type="ECO:0000313" key="2">
    <source>
        <dbReference type="Proteomes" id="UP001163223"/>
    </source>
</evidence>